<dbReference type="PROSITE" id="PS00606">
    <property type="entry name" value="KS3_1"/>
    <property type="match status" value="1"/>
</dbReference>
<dbReference type="NCBIfam" id="TIGR04532">
    <property type="entry name" value="PT_fungal_PKS"/>
    <property type="match status" value="1"/>
</dbReference>
<name>A0A5N6F836_9EURO</name>
<evidence type="ECO:0000256" key="4">
    <source>
        <dbReference type="PROSITE-ProRule" id="PRU01363"/>
    </source>
</evidence>
<evidence type="ECO:0000313" key="10">
    <source>
        <dbReference type="Proteomes" id="UP000326799"/>
    </source>
</evidence>
<dbReference type="InterPro" id="IPR049900">
    <property type="entry name" value="PKS_mFAS_DH"/>
</dbReference>
<dbReference type="InterPro" id="IPR030918">
    <property type="entry name" value="PT_fungal_PKS"/>
</dbReference>
<dbReference type="SUPFAM" id="SSF53901">
    <property type="entry name" value="Thiolase-like"/>
    <property type="match status" value="1"/>
</dbReference>
<feature type="region of interest" description="Disordered" evidence="5">
    <location>
        <begin position="1589"/>
        <end position="1641"/>
    </location>
</feature>
<dbReference type="Pfam" id="PF02801">
    <property type="entry name" value="Ketoacyl-synt_C"/>
    <property type="match status" value="1"/>
</dbReference>
<dbReference type="PROSITE" id="PS52019">
    <property type="entry name" value="PKS_MFAS_DH"/>
    <property type="match status" value="1"/>
</dbReference>
<dbReference type="InterPro" id="IPR014043">
    <property type="entry name" value="Acyl_transferase_dom"/>
</dbReference>
<dbReference type="InterPro" id="IPR036736">
    <property type="entry name" value="ACP-like_sf"/>
</dbReference>
<evidence type="ECO:0000256" key="1">
    <source>
        <dbReference type="ARBA" id="ARBA00022450"/>
    </source>
</evidence>
<evidence type="ECO:0000259" key="8">
    <source>
        <dbReference type="PROSITE" id="PS52019"/>
    </source>
</evidence>
<dbReference type="SUPFAM" id="SSF55048">
    <property type="entry name" value="Probable ACP-binding domain of malonyl-CoA ACP transacylase"/>
    <property type="match status" value="1"/>
</dbReference>
<dbReference type="InterPro" id="IPR050091">
    <property type="entry name" value="PKS_NRPS_Biosynth_Enz"/>
</dbReference>
<dbReference type="SUPFAM" id="SSF47336">
    <property type="entry name" value="ACP-like"/>
    <property type="match status" value="1"/>
</dbReference>
<dbReference type="InterPro" id="IPR032088">
    <property type="entry name" value="SAT"/>
</dbReference>
<dbReference type="GO" id="GO:0044550">
    <property type="term" value="P:secondary metabolite biosynthetic process"/>
    <property type="evidence" value="ECO:0007669"/>
    <property type="project" value="TreeGrafter"/>
</dbReference>
<feature type="region of interest" description="C-terminal hotdog fold" evidence="4">
    <location>
        <begin position="1434"/>
        <end position="1581"/>
    </location>
</feature>
<dbReference type="InterPro" id="IPR042104">
    <property type="entry name" value="PKS_dehydratase_sf"/>
</dbReference>
<dbReference type="InterPro" id="IPR020841">
    <property type="entry name" value="PKS_Beta-ketoAc_synthase_dom"/>
</dbReference>
<dbReference type="PROSITE" id="PS50075">
    <property type="entry name" value="CARRIER"/>
    <property type="match status" value="1"/>
</dbReference>
<dbReference type="InterPro" id="IPR014031">
    <property type="entry name" value="Ketoacyl_synth_C"/>
</dbReference>
<dbReference type="GO" id="GO:0006633">
    <property type="term" value="P:fatty acid biosynthetic process"/>
    <property type="evidence" value="ECO:0007669"/>
    <property type="project" value="InterPro"/>
</dbReference>
<dbReference type="Gene3D" id="3.10.129.110">
    <property type="entry name" value="Polyketide synthase dehydratase"/>
    <property type="match status" value="1"/>
</dbReference>
<sequence length="1729" mass="190474">MRIFHFSNKFPPDDLADLFRRLRLHSKCPNHGILARVLEEVTDVVREEITELPAELRSLLPPFQSILDLAESFNWHQGPLSGTFECVFLVLVPVCLFVGHYESRPDQFVFRRDTSLFTGLGLGFLAATAIVASPSLCSVPVTVAEVVRMAMRTGLLIYQRSQDLEPQNLDGALESWASIVKGMGEVAVREGIDEYNSSTDTPQPSSIYISVVEPDSSVFINGPPSRLRKFFSTSGTVQSAAHAPLPVYGGPCHASHLYDHSHSSWVVKKCRAEVSSRDISHAAYLLSMADGNPLKADTVIELFESATYILLTSVIRWGDVVNAITASPPLWEKDMKLQVEMLRPSRVVDGLVSATQKSHPGCCAYVVDLGEWIFDDAHISPHGAHERIAVVGMSCRLPGGADDLELFWELLREGRDVHQKVPADRYDVDSHTDITGKQRNTSHTPFGCFVDQPGLFDAGFFDMSPREAGQTDPTHRLALLTAYEALEHSGYVPDRTRSTRRERVGTIYGQCSDDYRECNAGQDIDMYFIPGNYRAFAPGRISYFFKFSGPSFNIDTACSASLAAVQIACSVLSRGDADMVVAGGLNILTGSDSFAGLSKGFFLSKTGNCQVFDDSADGYCRGDGIGSIILKRLSDAQQDNDNILGLILGSATNHSSNAISITHPHAPTQANLYRSTLMQAGVRPQDVDLVEMHGTGTQAGDAAEIESVTKVFSPAVPRRSQPLRISSVKANVGHGEAAAGITALIKALLILKHNEIPPQVCLKTTLNSKYIMVNNFSAAGGNTSLLLEEPPARPDPKGCPQTRFVVTVSAKSTVSLTRNLEILMGFLQMDPFVDLASLAYTTTARRVHHKYRIVVHGDSIQDIIKSLEHRLSIAETQCAIQKVPTIGFVFSGQGSFYQGVGRQLFQEYPPYRNEIQRLDEICTFHGFDSILPAITSRSSDILEISPFMAQLVIVCVQIALCRLWRSLGVQPNVVIGASLGEYAALYAAGALSASDVIYLVGQRAWLMQKLCTINSHSMLAVKATVGEIRHTVRNNAYEIACINGPRDVTLAASVEDINDIQNTLVSQGYRVAKLNVPFAFHSSQIEPILEPYNRIAHSVIFRNLKTALISPLLSDVVFDSKSFPPSYLRDSTRGPVRFSNAMAKAQKMGLVNSKTVWIEIGVHQTYTGAMRANIPNLEVVVPSLRSDESNWHTLAASMSALHSAGVHLDWNTWYKPFESELRLLNLPPYQWNLKNHWIQHNGDWLLLKDKRSRTGYERFPAPAPPPLRTALVHQILEESFGEGGRTIVIQSNVTDDEFYAVACGHKMSGRPHVSVFAYTDIALTMAKYMYSRLKPGAELSAMGFSKVRVFQGLIPRKDRSKPQYVRMRMQADPTCSLMPLSLHRVLDDETIEEELATGVVTRGGPQSWRDEWAACSHLLTSRIKALHQLANQGLASRVSKDLVYTLFKNVVDYGEHYRGIQSVVMYGLEAVADVILSPSQDSRWTAPPHHIDPITHVGGLVLNAGPAMDHTNTIYVMEGWESMRFSDPVVAGELYRSYVKMNPTNDNSGFFSGDVYILNGDRVIGRVHQMTLRPLPRILMSRFFDPPDSQYGSMAQQEPSTALPSTSQHTSSATATGSTPSQQDESDNTSLVTPENEIKPRIPVSWPNANGQLFRDAIALIASETGVEPDVLTDETEFSAVGVDSLLSLVLVEKFALELNIDLPGSFFLETPTVCDLKAYLEGNQMIVR</sequence>
<dbReference type="InterPro" id="IPR016039">
    <property type="entry name" value="Thiolase-like"/>
</dbReference>
<dbReference type="Proteomes" id="UP000326799">
    <property type="component" value="Unassembled WGS sequence"/>
</dbReference>
<feature type="region of interest" description="N-terminal hotdog fold" evidence="4">
    <location>
        <begin position="1273"/>
        <end position="1407"/>
    </location>
</feature>
<evidence type="ECO:0000259" key="6">
    <source>
        <dbReference type="PROSITE" id="PS50075"/>
    </source>
</evidence>
<dbReference type="InterPro" id="IPR016036">
    <property type="entry name" value="Malonyl_transacylase_ACP-bd"/>
</dbReference>
<feature type="active site" description="Proton acceptor; for dehydratase activity" evidence="4">
    <location>
        <position position="1305"/>
    </location>
</feature>
<dbReference type="InterPro" id="IPR018201">
    <property type="entry name" value="Ketoacyl_synth_AS"/>
</dbReference>
<dbReference type="Pfam" id="PF22621">
    <property type="entry name" value="CurL-like_PKS_C"/>
    <property type="match status" value="1"/>
</dbReference>
<reference evidence="9 10" key="1">
    <citation type="submission" date="2019-04" db="EMBL/GenBank/DDBJ databases">
        <title>Fungal friends and foes A comparative genomics study of 23 Aspergillus species from section Flavi.</title>
        <authorList>
            <consortium name="DOE Joint Genome Institute"/>
            <person name="Kjaerbolling I."/>
            <person name="Vesth T.C."/>
            <person name="Frisvad J.C."/>
            <person name="Nybo J.L."/>
            <person name="Theobald S."/>
            <person name="Kildgaard S."/>
            <person name="Petersen T.I."/>
            <person name="Kuo A."/>
            <person name="Sato A."/>
            <person name="Lyhne E.K."/>
            <person name="Kogle M.E."/>
            <person name="Wiebenga A."/>
            <person name="Kun R.S."/>
            <person name="Lubbers R.J."/>
            <person name="Makela M.R."/>
            <person name="Barry K."/>
            <person name="Chovatia M."/>
            <person name="Clum A."/>
            <person name="Daum C."/>
            <person name="Haridas S."/>
            <person name="He G."/>
            <person name="LaButti K."/>
            <person name="Lipzen A."/>
            <person name="Mondo S."/>
            <person name="Pangilinan J."/>
            <person name="Riley R."/>
            <person name="Salamov A."/>
            <person name="Simmons B.A."/>
            <person name="Magnuson J.K."/>
            <person name="Henrissat B."/>
            <person name="Mortensen U.H."/>
            <person name="Larsen T.O."/>
            <person name="De vries R.P."/>
            <person name="Grigoriev I.V."/>
            <person name="Machida M."/>
            <person name="Baker S.E."/>
            <person name="Andersen M.R."/>
        </authorList>
    </citation>
    <scope>NUCLEOTIDE SEQUENCE [LARGE SCALE GENOMIC DNA]</scope>
    <source>
        <strain evidence="9 10">CBS 126849</strain>
    </source>
</reference>
<dbReference type="Gene3D" id="3.30.70.3290">
    <property type="match status" value="1"/>
</dbReference>
<dbReference type="PANTHER" id="PTHR43775:SF37">
    <property type="entry name" value="SI:DKEY-61P9.11"/>
    <property type="match status" value="1"/>
</dbReference>
<dbReference type="InterPro" id="IPR016035">
    <property type="entry name" value="Acyl_Trfase/lysoPLipase"/>
</dbReference>
<dbReference type="SMART" id="SM00825">
    <property type="entry name" value="PKS_KS"/>
    <property type="match status" value="1"/>
</dbReference>
<organism evidence="9 10">
    <name type="scientific">Aspergillus novoparasiticus</name>
    <dbReference type="NCBI Taxonomy" id="986946"/>
    <lineage>
        <taxon>Eukaryota</taxon>
        <taxon>Fungi</taxon>
        <taxon>Dikarya</taxon>
        <taxon>Ascomycota</taxon>
        <taxon>Pezizomycotina</taxon>
        <taxon>Eurotiomycetes</taxon>
        <taxon>Eurotiomycetidae</taxon>
        <taxon>Eurotiales</taxon>
        <taxon>Aspergillaceae</taxon>
        <taxon>Aspergillus</taxon>
        <taxon>Aspergillus subgen. Circumdati</taxon>
    </lineage>
</organism>
<evidence type="ECO:0000313" key="9">
    <source>
        <dbReference type="EMBL" id="KAB8225996.1"/>
    </source>
</evidence>
<feature type="domain" description="Carrier" evidence="6">
    <location>
        <begin position="1648"/>
        <end position="1725"/>
    </location>
</feature>
<dbReference type="Pfam" id="PF00550">
    <property type="entry name" value="PP-binding"/>
    <property type="match status" value="1"/>
</dbReference>
<feature type="compositionally biased region" description="Polar residues" evidence="5">
    <location>
        <begin position="1590"/>
        <end position="1603"/>
    </location>
</feature>
<dbReference type="SMART" id="SM00827">
    <property type="entry name" value="PKS_AT"/>
    <property type="match status" value="1"/>
</dbReference>
<keyword evidence="2" id="KW-0597">Phosphoprotein</keyword>
<feature type="compositionally biased region" description="Low complexity" evidence="5">
    <location>
        <begin position="1604"/>
        <end position="1623"/>
    </location>
</feature>
<dbReference type="Gene3D" id="3.40.366.10">
    <property type="entry name" value="Malonyl-Coenzyme A Acyl Carrier Protein, domain 2"/>
    <property type="match status" value="1"/>
</dbReference>
<dbReference type="Pfam" id="PF16073">
    <property type="entry name" value="SAT"/>
    <property type="match status" value="1"/>
</dbReference>
<dbReference type="GO" id="GO:0004312">
    <property type="term" value="F:fatty acid synthase activity"/>
    <property type="evidence" value="ECO:0007669"/>
    <property type="project" value="TreeGrafter"/>
</dbReference>
<keyword evidence="3" id="KW-0808">Transferase</keyword>
<dbReference type="Gene3D" id="3.40.47.10">
    <property type="match status" value="1"/>
</dbReference>
<dbReference type="EMBL" id="ML733392">
    <property type="protein sequence ID" value="KAB8225996.1"/>
    <property type="molecule type" value="Genomic_DNA"/>
</dbReference>
<dbReference type="SUPFAM" id="SSF52151">
    <property type="entry name" value="FabD/lysophospholipase-like"/>
    <property type="match status" value="1"/>
</dbReference>
<dbReference type="GO" id="GO:0004315">
    <property type="term" value="F:3-oxoacyl-[acyl-carrier-protein] synthase activity"/>
    <property type="evidence" value="ECO:0007669"/>
    <property type="project" value="InterPro"/>
</dbReference>
<dbReference type="InterPro" id="IPR001227">
    <property type="entry name" value="Ac_transferase_dom_sf"/>
</dbReference>
<dbReference type="PANTHER" id="PTHR43775">
    <property type="entry name" value="FATTY ACID SYNTHASE"/>
    <property type="match status" value="1"/>
</dbReference>
<evidence type="ECO:0000259" key="7">
    <source>
        <dbReference type="PROSITE" id="PS52004"/>
    </source>
</evidence>
<dbReference type="InterPro" id="IPR049551">
    <property type="entry name" value="PKS_DH_C"/>
</dbReference>
<feature type="domain" description="PKS/mFAS DH" evidence="8">
    <location>
        <begin position="1273"/>
        <end position="1581"/>
    </location>
</feature>
<evidence type="ECO:0000256" key="2">
    <source>
        <dbReference type="ARBA" id="ARBA00022553"/>
    </source>
</evidence>
<evidence type="ECO:0000256" key="3">
    <source>
        <dbReference type="ARBA" id="ARBA00022679"/>
    </source>
</evidence>
<evidence type="ECO:0000256" key="5">
    <source>
        <dbReference type="SAM" id="MobiDB-lite"/>
    </source>
</evidence>
<keyword evidence="1" id="KW-0596">Phosphopantetheine</keyword>
<dbReference type="InterPro" id="IPR009081">
    <property type="entry name" value="PP-bd_ACP"/>
</dbReference>
<feature type="active site" description="Proton donor; for dehydratase activity" evidence="4">
    <location>
        <position position="1492"/>
    </location>
</feature>
<dbReference type="Pfam" id="PF00698">
    <property type="entry name" value="Acyl_transf_1"/>
    <property type="match status" value="1"/>
</dbReference>
<protein>
    <recommendedName>
        <fullName evidence="11">Polyketide synthase</fullName>
    </recommendedName>
</protein>
<dbReference type="PROSITE" id="PS52004">
    <property type="entry name" value="KS3_2"/>
    <property type="match status" value="1"/>
</dbReference>
<evidence type="ECO:0008006" key="11">
    <source>
        <dbReference type="Google" id="ProtNLM"/>
    </source>
</evidence>
<feature type="domain" description="Ketosynthase family 3 (KS3)" evidence="7">
    <location>
        <begin position="385"/>
        <end position="789"/>
    </location>
</feature>
<gene>
    <name evidence="9" type="ORF">BDV33DRAFT_229148</name>
</gene>
<dbReference type="CDD" id="cd00833">
    <property type="entry name" value="PKS"/>
    <property type="match status" value="1"/>
</dbReference>
<accession>A0A5N6F836</accession>
<dbReference type="Pfam" id="PF00109">
    <property type="entry name" value="ketoacyl-synt"/>
    <property type="match status" value="1"/>
</dbReference>
<proteinExistence type="predicted"/>
<dbReference type="Pfam" id="PF14765">
    <property type="entry name" value="PS-DH"/>
    <property type="match status" value="1"/>
</dbReference>
<dbReference type="InterPro" id="IPR014030">
    <property type="entry name" value="Ketoacyl_synth_N"/>
</dbReference>
<keyword evidence="10" id="KW-1185">Reference proteome</keyword>
<dbReference type="Gene3D" id="1.10.1200.10">
    <property type="entry name" value="ACP-like"/>
    <property type="match status" value="1"/>
</dbReference>